<name>A0A087MI63_9GAMM</name>
<dbReference type="AlphaFoldDB" id="A0A087MI63"/>
<evidence type="ECO:0000313" key="3">
    <source>
        <dbReference type="Proteomes" id="UP000029085"/>
    </source>
</evidence>
<dbReference type="Proteomes" id="UP000029085">
    <property type="component" value="Unassembled WGS sequence"/>
</dbReference>
<accession>A0A087MI63</accession>
<evidence type="ECO:0000313" key="2">
    <source>
        <dbReference type="EMBL" id="KFL36566.1"/>
    </source>
</evidence>
<reference evidence="3" key="1">
    <citation type="submission" date="2013-08" db="EMBL/GenBank/DDBJ databases">
        <title>Genome sequencing of Arenimonas donghaensis.</title>
        <authorList>
            <person name="Chen F."/>
            <person name="Wang G."/>
        </authorList>
    </citation>
    <scope>NUCLEOTIDE SEQUENCE [LARGE SCALE GENOMIC DNA]</scope>
    <source>
        <strain evidence="3">HO3-R19</strain>
    </source>
</reference>
<reference evidence="2 3" key="2">
    <citation type="journal article" date="2015" name="Stand. Genomic Sci.">
        <title>High quality draft genomic sequence of Arenimonas donghaensis DSM 18148(T).</title>
        <authorList>
            <person name="Chen F."/>
            <person name="Wang H."/>
            <person name="Cao Y."/>
            <person name="Li X."/>
            <person name="Wang G."/>
        </authorList>
    </citation>
    <scope>NUCLEOTIDE SEQUENCE [LARGE SCALE GENOMIC DNA]</scope>
    <source>
        <strain evidence="2 3">HO3-R19</strain>
    </source>
</reference>
<feature type="transmembrane region" description="Helical" evidence="1">
    <location>
        <begin position="15"/>
        <end position="34"/>
    </location>
</feature>
<evidence type="ECO:0000256" key="1">
    <source>
        <dbReference type="SAM" id="Phobius"/>
    </source>
</evidence>
<keyword evidence="1" id="KW-0472">Membrane</keyword>
<keyword evidence="1" id="KW-1133">Transmembrane helix</keyword>
<gene>
    <name evidence="2" type="ORF">N788_02870</name>
</gene>
<dbReference type="EMBL" id="AVCJ01000012">
    <property type="protein sequence ID" value="KFL36566.1"/>
    <property type="molecule type" value="Genomic_DNA"/>
</dbReference>
<proteinExistence type="predicted"/>
<keyword evidence="1" id="KW-0812">Transmembrane</keyword>
<keyword evidence="3" id="KW-1185">Reference proteome</keyword>
<sequence>MQDLFQVRCMTSRDAGAMTTEAFFTMFFSMRVFLRDRGHAAVARTRASAWP</sequence>
<comment type="caution">
    <text evidence="2">The sequence shown here is derived from an EMBL/GenBank/DDBJ whole genome shotgun (WGS) entry which is preliminary data.</text>
</comment>
<protein>
    <submittedName>
        <fullName evidence="2">Uncharacterized protein</fullName>
    </submittedName>
</protein>
<organism evidence="2 3">
    <name type="scientific">Arenimonas donghaensis DSM 18148 = HO3-R19</name>
    <dbReference type="NCBI Taxonomy" id="1121014"/>
    <lineage>
        <taxon>Bacteria</taxon>
        <taxon>Pseudomonadati</taxon>
        <taxon>Pseudomonadota</taxon>
        <taxon>Gammaproteobacteria</taxon>
        <taxon>Lysobacterales</taxon>
        <taxon>Lysobacteraceae</taxon>
        <taxon>Arenimonas</taxon>
    </lineage>
</organism>